<dbReference type="GeneID" id="40313562"/>
<accession>A0A2A9M033</accession>
<protein>
    <submittedName>
        <fullName evidence="1">Putative ORF C</fullName>
    </submittedName>
</protein>
<dbReference type="RefSeq" id="XP_029214597.1">
    <property type="nucleotide sequence ID" value="NW_021703914.1"/>
</dbReference>
<evidence type="ECO:0000313" key="1">
    <source>
        <dbReference type="EMBL" id="PFH30584.1"/>
    </source>
</evidence>
<organism evidence="1 2">
    <name type="scientific">Besnoitia besnoiti</name>
    <name type="common">Apicomplexan protozoan</name>
    <dbReference type="NCBI Taxonomy" id="94643"/>
    <lineage>
        <taxon>Eukaryota</taxon>
        <taxon>Sar</taxon>
        <taxon>Alveolata</taxon>
        <taxon>Apicomplexa</taxon>
        <taxon>Conoidasida</taxon>
        <taxon>Coccidia</taxon>
        <taxon>Eucoccidiorida</taxon>
        <taxon>Eimeriorina</taxon>
        <taxon>Sarcocystidae</taxon>
        <taxon>Besnoitia</taxon>
    </lineage>
</organism>
<dbReference type="VEuPathDB" id="ToxoDB:BESB_086360"/>
<dbReference type="EMBL" id="NWUJ01000186">
    <property type="protein sequence ID" value="PFH30584.1"/>
    <property type="molecule type" value="Genomic_DNA"/>
</dbReference>
<keyword evidence="2" id="KW-1185">Reference proteome</keyword>
<evidence type="ECO:0000313" key="2">
    <source>
        <dbReference type="Proteomes" id="UP000224006"/>
    </source>
</evidence>
<comment type="caution">
    <text evidence="1">The sequence shown here is derived from an EMBL/GenBank/DDBJ whole genome shotgun (WGS) entry which is preliminary data.</text>
</comment>
<reference evidence="1 2" key="1">
    <citation type="submission" date="2017-09" db="EMBL/GenBank/DDBJ databases">
        <title>Genome sequencing of Besnoitia besnoiti strain Bb-Ger1.</title>
        <authorList>
            <person name="Schares G."/>
            <person name="Venepally P."/>
            <person name="Lorenzi H.A."/>
        </authorList>
    </citation>
    <scope>NUCLEOTIDE SEQUENCE [LARGE SCALE GENOMIC DNA]</scope>
    <source>
        <strain evidence="1 2">Bb-Ger1</strain>
    </source>
</reference>
<dbReference type="Proteomes" id="UP000224006">
    <property type="component" value="Apicoplast Pltd"/>
</dbReference>
<proteinExistence type="predicted"/>
<sequence length="72" mass="9031">MLKKIKFFYKKTTHFISKSYKHKKIGFYIIKKKIYIFKVKKFLQNIKIGNFFTKKICYRLLYCLKKLYNNYI</sequence>
<dbReference type="AlphaFoldDB" id="A0A2A9M033"/>
<gene>
    <name evidence="1" type="ORF">BESB_086360</name>
</gene>
<name>A0A2A9M033_BESBE</name>